<sequence>MSFSDSETASHSGEYKTFRQISRDRLLYEMLQDSKSGDSRSSWKVYWILTTHYSYYEANL</sequence>
<dbReference type="AlphaFoldDB" id="A0A2G9I220"/>
<accession>A0A2G9I220</accession>
<gene>
    <name evidence="1" type="ORF">CDL12_03495</name>
</gene>
<comment type="caution">
    <text evidence="1">The sequence shown here is derived from an EMBL/GenBank/DDBJ whole genome shotgun (WGS) entry which is preliminary data.</text>
</comment>
<name>A0A2G9I220_9LAMI</name>
<keyword evidence="2" id="KW-1185">Reference proteome</keyword>
<protein>
    <submittedName>
        <fullName evidence="1">Uncharacterized protein</fullName>
    </submittedName>
</protein>
<dbReference type="STRING" id="429701.A0A2G9I220"/>
<dbReference type="OrthoDB" id="2228at2759"/>
<proteinExistence type="predicted"/>
<evidence type="ECO:0000313" key="1">
    <source>
        <dbReference type="EMBL" id="PIN23799.1"/>
    </source>
</evidence>
<organism evidence="1 2">
    <name type="scientific">Handroanthus impetiginosus</name>
    <dbReference type="NCBI Taxonomy" id="429701"/>
    <lineage>
        <taxon>Eukaryota</taxon>
        <taxon>Viridiplantae</taxon>
        <taxon>Streptophyta</taxon>
        <taxon>Embryophyta</taxon>
        <taxon>Tracheophyta</taxon>
        <taxon>Spermatophyta</taxon>
        <taxon>Magnoliopsida</taxon>
        <taxon>eudicotyledons</taxon>
        <taxon>Gunneridae</taxon>
        <taxon>Pentapetalae</taxon>
        <taxon>asterids</taxon>
        <taxon>lamiids</taxon>
        <taxon>Lamiales</taxon>
        <taxon>Bignoniaceae</taxon>
        <taxon>Crescentiina</taxon>
        <taxon>Tabebuia alliance</taxon>
        <taxon>Handroanthus</taxon>
    </lineage>
</organism>
<reference evidence="2" key="1">
    <citation type="journal article" date="2018" name="Gigascience">
        <title>Genome assembly of the Pink Ipe (Handroanthus impetiginosus, Bignoniaceae), a highly valued, ecologically keystone Neotropical timber forest tree.</title>
        <authorList>
            <person name="Silva-Junior O.B."/>
            <person name="Grattapaglia D."/>
            <person name="Novaes E."/>
            <person name="Collevatti R.G."/>
        </authorList>
    </citation>
    <scope>NUCLEOTIDE SEQUENCE [LARGE SCALE GENOMIC DNA]</scope>
    <source>
        <strain evidence="2">cv. UFG-1</strain>
    </source>
</reference>
<evidence type="ECO:0000313" key="2">
    <source>
        <dbReference type="Proteomes" id="UP000231279"/>
    </source>
</evidence>
<dbReference type="Proteomes" id="UP000231279">
    <property type="component" value="Unassembled WGS sequence"/>
</dbReference>
<dbReference type="EMBL" id="NKXS01000505">
    <property type="protein sequence ID" value="PIN23799.1"/>
    <property type="molecule type" value="Genomic_DNA"/>
</dbReference>